<dbReference type="EMBL" id="OC858863">
    <property type="protein sequence ID" value="CAD7626937.1"/>
    <property type="molecule type" value="Genomic_DNA"/>
</dbReference>
<organism evidence="9">
    <name type="scientific">Medioppia subpectinata</name>
    <dbReference type="NCBI Taxonomy" id="1979941"/>
    <lineage>
        <taxon>Eukaryota</taxon>
        <taxon>Metazoa</taxon>
        <taxon>Ecdysozoa</taxon>
        <taxon>Arthropoda</taxon>
        <taxon>Chelicerata</taxon>
        <taxon>Arachnida</taxon>
        <taxon>Acari</taxon>
        <taxon>Acariformes</taxon>
        <taxon>Sarcoptiformes</taxon>
        <taxon>Oribatida</taxon>
        <taxon>Brachypylina</taxon>
        <taxon>Oppioidea</taxon>
        <taxon>Oppiidae</taxon>
        <taxon>Medioppia</taxon>
    </lineage>
</organism>
<dbReference type="InterPro" id="IPR043926">
    <property type="entry name" value="ABCG_dom"/>
</dbReference>
<keyword evidence="5" id="KW-1133">Transmembrane helix</keyword>
<dbReference type="AlphaFoldDB" id="A0A7R9PZR9"/>
<comment type="similarity">
    <text evidence="2">Belongs to the ABC transporter superfamily. ABCG family. Eye pigment precursor importer (TC 3.A.1.204) subfamily.</text>
</comment>
<dbReference type="Proteomes" id="UP000759131">
    <property type="component" value="Unassembled WGS sequence"/>
</dbReference>
<evidence type="ECO:0000256" key="1">
    <source>
        <dbReference type="ARBA" id="ARBA00004141"/>
    </source>
</evidence>
<dbReference type="Pfam" id="PF19055">
    <property type="entry name" value="ABC2_membrane_7"/>
    <property type="match status" value="1"/>
</dbReference>
<evidence type="ECO:0000313" key="9">
    <source>
        <dbReference type="EMBL" id="CAD7626937.1"/>
    </source>
</evidence>
<name>A0A7R9PZR9_9ACAR</name>
<dbReference type="Gene3D" id="3.40.50.300">
    <property type="entry name" value="P-loop containing nucleotide triphosphate hydrolases"/>
    <property type="match status" value="1"/>
</dbReference>
<dbReference type="GO" id="GO:0140359">
    <property type="term" value="F:ABC-type transporter activity"/>
    <property type="evidence" value="ECO:0007669"/>
    <property type="project" value="InterPro"/>
</dbReference>
<dbReference type="Pfam" id="PF00005">
    <property type="entry name" value="ABC_tran"/>
    <property type="match status" value="1"/>
</dbReference>
<evidence type="ECO:0000256" key="4">
    <source>
        <dbReference type="ARBA" id="ARBA00022692"/>
    </source>
</evidence>
<gene>
    <name evidence="9" type="ORF">OSB1V03_LOCUS7369</name>
</gene>
<keyword evidence="6" id="KW-0472">Membrane</keyword>
<keyword evidence="3" id="KW-0813">Transport</keyword>
<accession>A0A7R9PZR9</accession>
<dbReference type="PROSITE" id="PS00211">
    <property type="entry name" value="ABC_TRANSPORTER_1"/>
    <property type="match status" value="1"/>
</dbReference>
<dbReference type="GO" id="GO:0016887">
    <property type="term" value="F:ATP hydrolysis activity"/>
    <property type="evidence" value="ECO:0007669"/>
    <property type="project" value="InterPro"/>
</dbReference>
<proteinExistence type="inferred from homology"/>
<feature type="domain" description="ABC transporter family G" evidence="8">
    <location>
        <begin position="164"/>
        <end position="224"/>
    </location>
</feature>
<feature type="domain" description="ABC transporter" evidence="7">
    <location>
        <begin position="1"/>
        <end position="134"/>
    </location>
</feature>
<evidence type="ECO:0000259" key="7">
    <source>
        <dbReference type="Pfam" id="PF00005"/>
    </source>
</evidence>
<evidence type="ECO:0000256" key="6">
    <source>
        <dbReference type="ARBA" id="ARBA00023136"/>
    </source>
</evidence>
<comment type="subcellular location">
    <subcellularLocation>
        <location evidence="1">Membrane</location>
        <topology evidence="1">Multi-pass membrane protein</topology>
    </subcellularLocation>
</comment>
<dbReference type="OrthoDB" id="10042850at2759"/>
<keyword evidence="4" id="KW-0812">Transmembrane</keyword>
<evidence type="ECO:0000256" key="5">
    <source>
        <dbReference type="ARBA" id="ARBA00022989"/>
    </source>
</evidence>
<feature type="non-terminal residue" evidence="9">
    <location>
        <position position="1"/>
    </location>
</feature>
<dbReference type="InterPro" id="IPR017871">
    <property type="entry name" value="ABC_transporter-like_CS"/>
</dbReference>
<evidence type="ECO:0000256" key="2">
    <source>
        <dbReference type="ARBA" id="ARBA00005814"/>
    </source>
</evidence>
<evidence type="ECO:0000256" key="3">
    <source>
        <dbReference type="ARBA" id="ARBA00022448"/>
    </source>
</evidence>
<evidence type="ECO:0000313" key="10">
    <source>
        <dbReference type="Proteomes" id="UP000759131"/>
    </source>
</evidence>
<dbReference type="SUPFAM" id="SSF52540">
    <property type="entry name" value="P-loop containing nucleoside triphosphate hydrolases"/>
    <property type="match status" value="1"/>
</dbReference>
<protein>
    <recommendedName>
        <fullName evidence="11">ABC transporter domain-containing protein</fullName>
    </recommendedName>
</protein>
<reference evidence="9" key="1">
    <citation type="submission" date="2020-11" db="EMBL/GenBank/DDBJ databases">
        <authorList>
            <person name="Tran Van P."/>
        </authorList>
    </citation>
    <scope>NUCLEOTIDE SEQUENCE</scope>
</reference>
<dbReference type="GO" id="GO:0005524">
    <property type="term" value="F:ATP binding"/>
    <property type="evidence" value="ECO:0007669"/>
    <property type="project" value="InterPro"/>
</dbReference>
<dbReference type="PANTHER" id="PTHR48041:SF78">
    <property type="entry name" value="ABC TRANSPORTER EXPRESSED IN TRACHEA, ISOFORM A"/>
    <property type="match status" value="1"/>
</dbReference>
<dbReference type="PANTHER" id="PTHR48041">
    <property type="entry name" value="ABC TRANSPORTER G FAMILY MEMBER 28"/>
    <property type="match status" value="1"/>
</dbReference>
<dbReference type="EMBL" id="CAJPIZ010004288">
    <property type="protein sequence ID" value="CAG2107367.1"/>
    <property type="molecule type" value="Genomic_DNA"/>
</dbReference>
<dbReference type="GO" id="GO:0005886">
    <property type="term" value="C:plasma membrane"/>
    <property type="evidence" value="ECO:0007669"/>
    <property type="project" value="TreeGrafter"/>
</dbReference>
<dbReference type="InterPro" id="IPR003439">
    <property type="entry name" value="ABC_transporter-like_ATP-bd"/>
</dbReference>
<keyword evidence="10" id="KW-1185">Reference proteome</keyword>
<dbReference type="InterPro" id="IPR050352">
    <property type="entry name" value="ABCG_transporters"/>
</dbReference>
<dbReference type="InterPro" id="IPR027417">
    <property type="entry name" value="P-loop_NTPase"/>
</dbReference>
<sequence length="313" mass="35201">MGPSGAGLTSLLMCLNGMNNRRLGAKTRIRLSRDHKIRSAFIGHNEKDFLVMGLTAKQNMIYASRLKNSDLGPEGQAFDHQMNVSAIMADLLMSDTMNTRADRCSGGEQKRLAIAVELTAFHKPNLILFDEPTTGLDSNVAEVVIQCIKSLAQKHNICIIATIHQPNSDVLQMFDNLYVLAKGGQCVYFGPPVHLRHHLSSSNIVCNENQVPIEHLLTIASKGMEDTDVVQLRERTIQSVNQLIQSKTNETIDKQIQPKSKRFLFKDVFVLTQRWITEFYSYRWRIYLLNMTVLVLGATTLALNDFCSKMCLS</sequence>
<evidence type="ECO:0008006" key="11">
    <source>
        <dbReference type="Google" id="ProtNLM"/>
    </source>
</evidence>
<evidence type="ECO:0000259" key="8">
    <source>
        <dbReference type="Pfam" id="PF19055"/>
    </source>
</evidence>